<dbReference type="InterPro" id="IPR000528">
    <property type="entry name" value="Plant_nsLTP"/>
</dbReference>
<evidence type="ECO:0000313" key="9">
    <source>
        <dbReference type="Proteomes" id="UP000002051"/>
    </source>
</evidence>
<keyword evidence="4" id="KW-0446">Lipid-binding</keyword>
<keyword evidence="4" id="KW-0813">Transport</keyword>
<proteinExistence type="inferred from homology"/>
<reference evidence="7 9" key="2">
    <citation type="journal article" date="2014" name="BMC Genomics">
        <title>An improved genome release (version Mt4.0) for the model legume Medicago truncatula.</title>
        <authorList>
            <person name="Tang H."/>
            <person name="Krishnakumar V."/>
            <person name="Bidwell S."/>
            <person name="Rosen B."/>
            <person name="Chan A."/>
            <person name="Zhou S."/>
            <person name="Gentzbittel L."/>
            <person name="Childs K.L."/>
            <person name="Yandell M."/>
            <person name="Gundlach H."/>
            <person name="Mayer K.F."/>
            <person name="Schwartz D.C."/>
            <person name="Town C.D."/>
        </authorList>
    </citation>
    <scope>GENOME REANNOTATION</scope>
    <source>
        <strain evidence="7">A17</strain>
        <strain evidence="8 9">cv. Jemalong A17</strain>
    </source>
</reference>
<reference evidence="7 9" key="1">
    <citation type="journal article" date="2011" name="Nature">
        <title>The Medicago genome provides insight into the evolution of rhizobial symbioses.</title>
        <authorList>
            <person name="Young N.D."/>
            <person name="Debelle F."/>
            <person name="Oldroyd G.E."/>
            <person name="Geurts R."/>
            <person name="Cannon S.B."/>
            <person name="Udvardi M.K."/>
            <person name="Benedito V.A."/>
            <person name="Mayer K.F."/>
            <person name="Gouzy J."/>
            <person name="Schoof H."/>
            <person name="Van de Peer Y."/>
            <person name="Proost S."/>
            <person name="Cook D.R."/>
            <person name="Meyers B.C."/>
            <person name="Spannagl M."/>
            <person name="Cheung F."/>
            <person name="De Mita S."/>
            <person name="Krishnakumar V."/>
            <person name="Gundlach H."/>
            <person name="Zhou S."/>
            <person name="Mudge J."/>
            <person name="Bharti A.K."/>
            <person name="Murray J.D."/>
            <person name="Naoumkina M.A."/>
            <person name="Rosen B."/>
            <person name="Silverstein K.A."/>
            <person name="Tang H."/>
            <person name="Rombauts S."/>
            <person name="Zhao P.X."/>
            <person name="Zhou P."/>
            <person name="Barbe V."/>
            <person name="Bardou P."/>
            <person name="Bechner M."/>
            <person name="Bellec A."/>
            <person name="Berger A."/>
            <person name="Berges H."/>
            <person name="Bidwell S."/>
            <person name="Bisseling T."/>
            <person name="Choisne N."/>
            <person name="Couloux A."/>
            <person name="Denny R."/>
            <person name="Deshpande S."/>
            <person name="Dai X."/>
            <person name="Doyle J.J."/>
            <person name="Dudez A.M."/>
            <person name="Farmer A.D."/>
            <person name="Fouteau S."/>
            <person name="Franken C."/>
            <person name="Gibelin C."/>
            <person name="Gish J."/>
            <person name="Goldstein S."/>
            <person name="Gonzalez A.J."/>
            <person name="Green P.J."/>
            <person name="Hallab A."/>
            <person name="Hartog M."/>
            <person name="Hua A."/>
            <person name="Humphray S.J."/>
            <person name="Jeong D.H."/>
            <person name="Jing Y."/>
            <person name="Jocker A."/>
            <person name="Kenton S.M."/>
            <person name="Kim D.J."/>
            <person name="Klee K."/>
            <person name="Lai H."/>
            <person name="Lang C."/>
            <person name="Lin S."/>
            <person name="Macmil S.L."/>
            <person name="Magdelenat G."/>
            <person name="Matthews L."/>
            <person name="McCorrison J."/>
            <person name="Monaghan E.L."/>
            <person name="Mun J.H."/>
            <person name="Najar F.Z."/>
            <person name="Nicholson C."/>
            <person name="Noirot C."/>
            <person name="O'Bleness M."/>
            <person name="Paule C.R."/>
            <person name="Poulain J."/>
            <person name="Prion F."/>
            <person name="Qin B."/>
            <person name="Qu C."/>
            <person name="Retzel E.F."/>
            <person name="Riddle C."/>
            <person name="Sallet E."/>
            <person name="Samain S."/>
            <person name="Samson N."/>
            <person name="Sanders I."/>
            <person name="Saurat O."/>
            <person name="Scarpelli C."/>
            <person name="Schiex T."/>
            <person name="Segurens B."/>
            <person name="Severin A.J."/>
            <person name="Sherrier D.J."/>
            <person name="Shi R."/>
            <person name="Sims S."/>
            <person name="Singer S.R."/>
            <person name="Sinharoy S."/>
            <person name="Sterck L."/>
            <person name="Viollet A."/>
            <person name="Wang B.B."/>
            <person name="Wang K."/>
            <person name="Wang M."/>
            <person name="Wang X."/>
            <person name="Warfsmann J."/>
            <person name="Weissenbach J."/>
            <person name="White D.D."/>
            <person name="White J.D."/>
            <person name="Wiley G.B."/>
            <person name="Wincker P."/>
            <person name="Xing Y."/>
            <person name="Yang L."/>
            <person name="Yao Z."/>
            <person name="Ying F."/>
            <person name="Zhai J."/>
            <person name="Zhou L."/>
            <person name="Zuber A."/>
            <person name="Denarie J."/>
            <person name="Dixon R.A."/>
            <person name="May G.D."/>
            <person name="Schwartz D.C."/>
            <person name="Rogers J."/>
            <person name="Quetier F."/>
            <person name="Town C.D."/>
            <person name="Roe B.A."/>
        </authorList>
    </citation>
    <scope>NUCLEOTIDE SEQUENCE [LARGE SCALE GENOMIC DNA]</scope>
    <source>
        <strain evidence="7">A17</strain>
        <strain evidence="8 9">cv. Jemalong A17</strain>
    </source>
</reference>
<dbReference type="OrthoDB" id="1890443at2759"/>
<dbReference type="HOGENOM" id="CLU_128423_0_0_1"/>
<reference evidence="8" key="3">
    <citation type="submission" date="2015-04" db="UniProtKB">
        <authorList>
            <consortium name="EnsemblPlants"/>
        </authorList>
    </citation>
    <scope>IDENTIFICATION</scope>
    <source>
        <strain evidence="8">cv. Jemalong A17</strain>
    </source>
</reference>
<dbReference type="EMBL" id="CM001223">
    <property type="protein sequence ID" value="KEH23271.1"/>
    <property type="molecule type" value="Genomic_DNA"/>
</dbReference>
<dbReference type="GO" id="GO:0008289">
    <property type="term" value="F:lipid binding"/>
    <property type="evidence" value="ECO:0007669"/>
    <property type="project" value="UniProtKB-KW"/>
</dbReference>
<evidence type="ECO:0000256" key="2">
    <source>
        <dbReference type="ARBA" id="ARBA00022729"/>
    </source>
</evidence>
<keyword evidence="9" id="KW-1185">Reference proteome</keyword>
<dbReference type="CDD" id="cd01960">
    <property type="entry name" value="nsLTP1"/>
    <property type="match status" value="1"/>
</dbReference>
<dbReference type="Proteomes" id="UP000002051">
    <property type="component" value="Unassembled WGS sequence"/>
</dbReference>
<keyword evidence="2 5" id="KW-0732">Signal</keyword>
<feature type="chain" id="PRO_5014499214" description="Non-specific lipid-transfer protein" evidence="5">
    <location>
        <begin position="27"/>
        <end position="137"/>
    </location>
</feature>
<evidence type="ECO:0000256" key="4">
    <source>
        <dbReference type="RuleBase" id="RU000628"/>
    </source>
</evidence>
<comment type="similarity">
    <text evidence="1 4">Belongs to the plant LTP family.</text>
</comment>
<dbReference type="KEGG" id="mtr:25498835"/>
<evidence type="ECO:0000259" key="6">
    <source>
        <dbReference type="SMART" id="SM00499"/>
    </source>
</evidence>
<dbReference type="GO" id="GO:0006869">
    <property type="term" value="P:lipid transport"/>
    <property type="evidence" value="ECO:0007669"/>
    <property type="project" value="InterPro"/>
</dbReference>
<accession>A0A072U1F4</accession>
<feature type="domain" description="Bifunctional inhibitor/plant lipid transfer protein/seed storage helical" evidence="6">
    <location>
        <begin position="30"/>
        <end position="117"/>
    </location>
</feature>
<dbReference type="PANTHER" id="PTHR33076">
    <property type="entry name" value="NON-SPECIFIC LIPID-TRANSFER PROTEIN 2-RELATED"/>
    <property type="match status" value="1"/>
</dbReference>
<sequence>MASSMFVKVTCLAMICLVLGIPLANAAPSCPEVQQTLAPCVPYVTHPGPPISPPPPCCNAVKTLNGQSKTTQDRRDVCGCLKSMMGGIPGLNLPAIASLPKDCGVDIGYIISPNMDCNKYISHHQPSFSISYVHYYA</sequence>
<dbReference type="InterPro" id="IPR016140">
    <property type="entry name" value="Bifunc_inhib/LTP/seed_store"/>
</dbReference>
<name>A0A072U1F4_MEDTR</name>
<evidence type="ECO:0000256" key="5">
    <source>
        <dbReference type="SAM" id="SignalP"/>
    </source>
</evidence>
<keyword evidence="3" id="KW-1015">Disulfide bond</keyword>
<dbReference type="PRINTS" id="PR00382">
    <property type="entry name" value="LIPIDTRNSFER"/>
</dbReference>
<evidence type="ECO:0000313" key="8">
    <source>
        <dbReference type="EnsemblPlants" id="KEH23271"/>
    </source>
</evidence>
<dbReference type="Pfam" id="PF00234">
    <property type="entry name" value="Tryp_alpha_amyl"/>
    <property type="match status" value="1"/>
</dbReference>
<dbReference type="SUPFAM" id="SSF47699">
    <property type="entry name" value="Bifunctional inhibitor/lipid-transfer protein/seed storage 2S albumin"/>
    <property type="match status" value="1"/>
</dbReference>
<dbReference type="EnsemblPlants" id="KEH23271">
    <property type="protein sequence ID" value="KEH23271"/>
    <property type="gene ID" value="MTR_7g072993"/>
</dbReference>
<dbReference type="Gene3D" id="1.10.110.10">
    <property type="entry name" value="Plant lipid-transfer and hydrophobic proteins"/>
    <property type="match status" value="1"/>
</dbReference>
<dbReference type="InterPro" id="IPR036312">
    <property type="entry name" value="Bifun_inhib/LTP/seed_sf"/>
</dbReference>
<gene>
    <name evidence="8" type="primary">25498835</name>
    <name evidence="7" type="ordered locus">MTR_7g072993</name>
</gene>
<organism evidence="7 9">
    <name type="scientific">Medicago truncatula</name>
    <name type="common">Barrel medic</name>
    <name type="synonym">Medicago tribuloides</name>
    <dbReference type="NCBI Taxonomy" id="3880"/>
    <lineage>
        <taxon>Eukaryota</taxon>
        <taxon>Viridiplantae</taxon>
        <taxon>Streptophyta</taxon>
        <taxon>Embryophyta</taxon>
        <taxon>Tracheophyta</taxon>
        <taxon>Spermatophyta</taxon>
        <taxon>Magnoliopsida</taxon>
        <taxon>eudicotyledons</taxon>
        <taxon>Gunneridae</taxon>
        <taxon>Pentapetalae</taxon>
        <taxon>rosids</taxon>
        <taxon>fabids</taxon>
        <taxon>Fabales</taxon>
        <taxon>Fabaceae</taxon>
        <taxon>Papilionoideae</taxon>
        <taxon>50 kb inversion clade</taxon>
        <taxon>NPAAA clade</taxon>
        <taxon>Hologalegina</taxon>
        <taxon>IRL clade</taxon>
        <taxon>Trifolieae</taxon>
        <taxon>Medicago</taxon>
    </lineage>
</organism>
<dbReference type="SMART" id="SM00499">
    <property type="entry name" value="AAI"/>
    <property type="match status" value="1"/>
</dbReference>
<protein>
    <recommendedName>
        <fullName evidence="4">Non-specific lipid-transfer protein</fullName>
    </recommendedName>
</protein>
<evidence type="ECO:0000256" key="1">
    <source>
        <dbReference type="ARBA" id="ARBA00009748"/>
    </source>
</evidence>
<dbReference type="STRING" id="3880.A0A072U1F4"/>
<dbReference type="AlphaFoldDB" id="A0A072U1F4"/>
<evidence type="ECO:0000313" key="7">
    <source>
        <dbReference type="EMBL" id="KEH23271.1"/>
    </source>
</evidence>
<evidence type="ECO:0000256" key="3">
    <source>
        <dbReference type="ARBA" id="ARBA00023157"/>
    </source>
</evidence>
<feature type="signal peptide" evidence="5">
    <location>
        <begin position="1"/>
        <end position="26"/>
    </location>
</feature>
<comment type="function">
    <text evidence="4">Plant non-specific lipid-transfer proteins transfer phospholipids as well as galactolipids across membranes. May play a role in wax or cutin deposition in the cell walls of expanding epidermal cells and certain secretory tissues.</text>
</comment>